<feature type="binding site" evidence="2">
    <location>
        <position position="267"/>
    </location>
    <ligand>
        <name>substrate</name>
    </ligand>
</feature>
<feature type="binding site" evidence="2">
    <location>
        <position position="184"/>
    </location>
    <ligand>
        <name>substrate</name>
    </ligand>
</feature>
<accession>A0A6L9W4H1</accession>
<keyword evidence="3" id="KW-0460">Magnesium</keyword>
<evidence type="ECO:0000313" key="7">
    <source>
        <dbReference type="Proteomes" id="UP000479241"/>
    </source>
</evidence>
<feature type="binding site" evidence="2">
    <location>
        <position position="53"/>
    </location>
    <ligand>
        <name>substrate</name>
    </ligand>
</feature>
<comment type="cofactor">
    <cofactor evidence="3">
        <name>Mg(2+)</name>
        <dbReference type="ChEBI" id="CHEBI:18420"/>
    </cofactor>
    <text evidence="3">Binds 1 Mg(2+) ion per subunit.</text>
</comment>
<feature type="domain" description="Mandelate racemase/muconate lactonizing enzyme C-terminal" evidence="5">
    <location>
        <begin position="165"/>
        <end position="262"/>
    </location>
</feature>
<dbReference type="Proteomes" id="UP000479241">
    <property type="component" value="Unassembled WGS sequence"/>
</dbReference>
<feature type="active site" description="Proton donor/acceptor" evidence="1">
    <location>
        <position position="324"/>
    </location>
</feature>
<feature type="site" description="Transition state stabilizer" evidence="4">
    <location>
        <position position="343"/>
    </location>
</feature>
<dbReference type="SMART" id="SM00922">
    <property type="entry name" value="MR_MLE"/>
    <property type="match status" value="1"/>
</dbReference>
<reference evidence="6 7" key="1">
    <citation type="submission" date="2019-12" db="EMBL/GenBank/DDBJ databases">
        <title>the WGS of Blastococcus saxobsidens 67B17.</title>
        <authorList>
            <person name="Jiang Z."/>
        </authorList>
    </citation>
    <scope>NUCLEOTIDE SEQUENCE [LARGE SCALE GENOMIC DNA]</scope>
    <source>
        <strain evidence="6 7">67B17</strain>
    </source>
</reference>
<dbReference type="SFLD" id="SFLDG00179">
    <property type="entry name" value="mandelate_racemase"/>
    <property type="match status" value="1"/>
</dbReference>
<dbReference type="SFLD" id="SFLDS00001">
    <property type="entry name" value="Enolase"/>
    <property type="match status" value="1"/>
</dbReference>
<evidence type="ECO:0000313" key="6">
    <source>
        <dbReference type="EMBL" id="NEK86350.1"/>
    </source>
</evidence>
<comment type="caution">
    <text evidence="6">The sequence shown here is derived from an EMBL/GenBank/DDBJ whole genome shotgun (WGS) entry which is preliminary data.</text>
</comment>
<feature type="binding site" evidence="3">
    <location>
        <position position="267"/>
    </location>
    <ligand>
        <name>Mg(2+)</name>
        <dbReference type="ChEBI" id="CHEBI:18420"/>
    </ligand>
</feature>
<dbReference type="SUPFAM" id="SSF51604">
    <property type="entry name" value="Enolase C-terminal domain-like"/>
    <property type="match status" value="1"/>
</dbReference>
<organism evidence="6 7">
    <name type="scientific">Blastococcus saxobsidens</name>
    <dbReference type="NCBI Taxonomy" id="138336"/>
    <lineage>
        <taxon>Bacteria</taxon>
        <taxon>Bacillati</taxon>
        <taxon>Actinomycetota</taxon>
        <taxon>Actinomycetes</taxon>
        <taxon>Geodermatophilales</taxon>
        <taxon>Geodermatophilaceae</taxon>
        <taxon>Blastococcus</taxon>
    </lineage>
</organism>
<evidence type="ECO:0000256" key="4">
    <source>
        <dbReference type="PIRSR" id="PIRSR634611-4"/>
    </source>
</evidence>
<dbReference type="GO" id="GO:0047808">
    <property type="term" value="F:D(-)-tartrate dehydratase activity"/>
    <property type="evidence" value="ECO:0007669"/>
    <property type="project" value="InterPro"/>
</dbReference>
<keyword evidence="3" id="KW-0479">Metal-binding</keyword>
<dbReference type="SFLD" id="SFLDF00118">
    <property type="entry name" value="D-tartrate_dehydratase"/>
    <property type="match status" value="1"/>
</dbReference>
<feature type="binding site" evidence="3">
    <location>
        <position position="241"/>
    </location>
    <ligand>
        <name>Mg(2+)</name>
        <dbReference type="ChEBI" id="CHEBI:18420"/>
    </ligand>
</feature>
<dbReference type="InterPro" id="IPR034593">
    <property type="entry name" value="DgoD-like"/>
</dbReference>
<evidence type="ECO:0000256" key="3">
    <source>
        <dbReference type="PIRSR" id="PIRSR634611-3"/>
    </source>
</evidence>
<evidence type="ECO:0000259" key="5">
    <source>
        <dbReference type="SMART" id="SM00922"/>
    </source>
</evidence>
<feature type="binding site" evidence="2">
    <location>
        <position position="324"/>
    </location>
    <ligand>
        <name>substrate</name>
    </ligand>
</feature>
<sequence>MRIVDIREKTVPIQADMSNAFINFSKMTVSVLALVTDEVRDGRPVVGYGFNSNGRYAQGGLLRERIIPRVLEAPAETLIGPHGDLDPELIWAAGMQNEKPGGHGDRGVAMGVLDMASWDLAAKLAGLPLNQLLSERARDPRTPAGPAEKVWVYAAGGYYYPGRGIEALQAEMLSYVDMGYRTVKMKIGGAPLADDLRRIEAVLAVLPDGCDLAVDANGRFDLERALAYADALSAYPLHWYEEAGDPLDFEELRALAERYPGPLATGENLMSFQEARNLVRYGGLRPDRDILQMDPALSYGLTEFRRIVAMLFDSGWNPDRCVPHGGHQFNLSIASAFHLHGCESYPGIFEPFGGFADGYPVEDGYVRLPDAPGIGLELKASLAPVLADVLA</sequence>
<gene>
    <name evidence="6" type="ORF">GCU60_11355</name>
</gene>
<feature type="binding site" evidence="2">
    <location>
        <position position="241"/>
    </location>
    <ligand>
        <name>substrate</name>
    </ligand>
</feature>
<dbReference type="SUPFAM" id="SSF54826">
    <property type="entry name" value="Enolase N-terminal domain-like"/>
    <property type="match status" value="1"/>
</dbReference>
<feature type="binding site" evidence="3">
    <location>
        <position position="215"/>
    </location>
    <ligand>
        <name>Mg(2+)</name>
        <dbReference type="ChEBI" id="CHEBI:18420"/>
    </ligand>
</feature>
<dbReference type="Gene3D" id="3.30.390.10">
    <property type="entry name" value="Enolase-like, N-terminal domain"/>
    <property type="match status" value="1"/>
</dbReference>
<feature type="site" description="Increases basicity of active site His" evidence="4">
    <location>
        <position position="294"/>
    </location>
</feature>
<proteinExistence type="predicted"/>
<feature type="binding site" evidence="2">
    <location>
        <position position="99"/>
    </location>
    <ligand>
        <name>substrate</name>
    </ligand>
</feature>
<dbReference type="EMBL" id="JAAGWG010000014">
    <property type="protein sequence ID" value="NEK86350.1"/>
    <property type="molecule type" value="Genomic_DNA"/>
</dbReference>
<feature type="binding site" evidence="2">
    <location>
        <position position="158"/>
    </location>
    <ligand>
        <name>substrate</name>
    </ligand>
</feature>
<evidence type="ECO:0000256" key="2">
    <source>
        <dbReference type="PIRSR" id="PIRSR634611-2"/>
    </source>
</evidence>
<dbReference type="AlphaFoldDB" id="A0A6L9W4H1"/>
<feature type="site" description="Transition state stabilizer" evidence="4">
    <location>
        <position position="53"/>
    </location>
</feature>
<dbReference type="InterPro" id="IPR029017">
    <property type="entry name" value="Enolase-like_N"/>
</dbReference>
<dbReference type="InterPro" id="IPR034611">
    <property type="entry name" value="D-tartrate_dehydratase"/>
</dbReference>
<dbReference type="RefSeq" id="WP_163205233.1">
    <property type="nucleotide sequence ID" value="NZ_JAAGWG010000014.1"/>
</dbReference>
<feature type="binding site" evidence="2">
    <location>
        <position position="19"/>
    </location>
    <ligand>
        <name>substrate</name>
    </ligand>
</feature>
<dbReference type="InterPro" id="IPR036849">
    <property type="entry name" value="Enolase-like_C_sf"/>
</dbReference>
<dbReference type="PANTHER" id="PTHR48080">
    <property type="entry name" value="D-GALACTONATE DEHYDRATASE-RELATED"/>
    <property type="match status" value="1"/>
</dbReference>
<name>A0A6L9W4H1_9ACTN</name>
<evidence type="ECO:0000256" key="1">
    <source>
        <dbReference type="PIRSR" id="PIRSR634611-1"/>
    </source>
</evidence>
<feature type="active site" description="acceptor" evidence="1">
    <location>
        <position position="186"/>
    </location>
</feature>
<dbReference type="GO" id="GO:0046872">
    <property type="term" value="F:metal ion binding"/>
    <property type="evidence" value="ECO:0007669"/>
    <property type="project" value="UniProtKB-KW"/>
</dbReference>
<dbReference type="Gene3D" id="3.20.20.120">
    <property type="entry name" value="Enolase-like C-terminal domain"/>
    <property type="match status" value="1"/>
</dbReference>
<dbReference type="InterPro" id="IPR013342">
    <property type="entry name" value="Mandelate_racemase_C"/>
</dbReference>
<dbReference type="InterPro" id="IPR029065">
    <property type="entry name" value="Enolase_C-like"/>
</dbReference>
<protein>
    <submittedName>
        <fullName evidence="6">Mandelate racemase</fullName>
    </submittedName>
</protein>
<dbReference type="PANTHER" id="PTHR48080:SF5">
    <property type="entry name" value="D(-)-TARTRATE DEHYDRATASE"/>
    <property type="match status" value="1"/>
</dbReference>
<dbReference type="Pfam" id="PF13378">
    <property type="entry name" value="MR_MLE_C"/>
    <property type="match status" value="1"/>
</dbReference>
<feature type="site" description="Transition state stabilizer" evidence="4">
    <location>
        <position position="184"/>
    </location>
</feature>